<dbReference type="InterPro" id="IPR036388">
    <property type="entry name" value="WH-like_DNA-bd_sf"/>
</dbReference>
<protein>
    <submittedName>
        <fullName evidence="6">RNA polymerase sigma factor</fullName>
    </submittedName>
</protein>
<dbReference type="Pfam" id="PF08281">
    <property type="entry name" value="Sigma70_r4_2"/>
    <property type="match status" value="1"/>
</dbReference>
<comment type="similarity">
    <text evidence="1">Belongs to the sigma-70 factor family. ECF subfamily.</text>
</comment>
<keyword evidence="7" id="KW-1185">Reference proteome</keyword>
<dbReference type="CDD" id="cd06171">
    <property type="entry name" value="Sigma70_r4"/>
    <property type="match status" value="1"/>
</dbReference>
<evidence type="ECO:0000256" key="4">
    <source>
        <dbReference type="ARBA" id="ARBA00023163"/>
    </source>
</evidence>
<evidence type="ECO:0000313" key="6">
    <source>
        <dbReference type="EMBL" id="MFC5136743.1"/>
    </source>
</evidence>
<dbReference type="SUPFAM" id="SSF88659">
    <property type="entry name" value="Sigma3 and sigma4 domains of RNA polymerase sigma factors"/>
    <property type="match status" value="1"/>
</dbReference>
<evidence type="ECO:0000256" key="1">
    <source>
        <dbReference type="ARBA" id="ARBA00010641"/>
    </source>
</evidence>
<dbReference type="EMBL" id="JBHSKG010000001">
    <property type="protein sequence ID" value="MFC5136743.1"/>
    <property type="molecule type" value="Genomic_DNA"/>
</dbReference>
<accession>A0ABV9Z5E6</accession>
<proteinExistence type="inferred from homology"/>
<dbReference type="RefSeq" id="WP_378018983.1">
    <property type="nucleotide sequence ID" value="NZ_JBHSKG010000001.1"/>
</dbReference>
<name>A0ABV9Z5E6_9PSEU</name>
<dbReference type="InterPro" id="IPR013324">
    <property type="entry name" value="RNA_pol_sigma_r3/r4-like"/>
</dbReference>
<evidence type="ECO:0000313" key="7">
    <source>
        <dbReference type="Proteomes" id="UP001596175"/>
    </source>
</evidence>
<keyword evidence="2" id="KW-0805">Transcription regulation</keyword>
<gene>
    <name evidence="6" type="ORF">ACFPK1_00735</name>
</gene>
<dbReference type="Proteomes" id="UP001596175">
    <property type="component" value="Unassembled WGS sequence"/>
</dbReference>
<sequence length="93" mass="10218">MGARGRCGQGVDDRQHAVAVLPELLALLPREQRLVLEVLHLDGLSLIEAAELLGVAVGTIKSRVHRAQATIRRHLAAREGRQEFLATWPADRP</sequence>
<organism evidence="6 7">
    <name type="scientific">Actinomycetospora rhizophila</name>
    <dbReference type="NCBI Taxonomy" id="1416876"/>
    <lineage>
        <taxon>Bacteria</taxon>
        <taxon>Bacillati</taxon>
        <taxon>Actinomycetota</taxon>
        <taxon>Actinomycetes</taxon>
        <taxon>Pseudonocardiales</taxon>
        <taxon>Pseudonocardiaceae</taxon>
        <taxon>Actinomycetospora</taxon>
    </lineage>
</organism>
<evidence type="ECO:0000256" key="3">
    <source>
        <dbReference type="ARBA" id="ARBA00023082"/>
    </source>
</evidence>
<comment type="caution">
    <text evidence="6">The sequence shown here is derived from an EMBL/GenBank/DDBJ whole genome shotgun (WGS) entry which is preliminary data.</text>
</comment>
<dbReference type="InterPro" id="IPR013249">
    <property type="entry name" value="RNA_pol_sigma70_r4_t2"/>
</dbReference>
<reference evidence="7" key="1">
    <citation type="journal article" date="2019" name="Int. J. Syst. Evol. Microbiol.">
        <title>The Global Catalogue of Microorganisms (GCM) 10K type strain sequencing project: providing services to taxonomists for standard genome sequencing and annotation.</title>
        <authorList>
            <consortium name="The Broad Institute Genomics Platform"/>
            <consortium name="The Broad Institute Genome Sequencing Center for Infectious Disease"/>
            <person name="Wu L."/>
            <person name="Ma J."/>
        </authorList>
    </citation>
    <scope>NUCLEOTIDE SEQUENCE [LARGE SCALE GENOMIC DNA]</scope>
    <source>
        <strain evidence="7">XZYJ18</strain>
    </source>
</reference>
<keyword evidence="3" id="KW-0731">Sigma factor</keyword>
<keyword evidence="4" id="KW-0804">Transcription</keyword>
<dbReference type="Gene3D" id="1.10.10.10">
    <property type="entry name" value="Winged helix-like DNA-binding domain superfamily/Winged helix DNA-binding domain"/>
    <property type="match status" value="1"/>
</dbReference>
<evidence type="ECO:0000256" key="2">
    <source>
        <dbReference type="ARBA" id="ARBA00023015"/>
    </source>
</evidence>
<evidence type="ECO:0000259" key="5">
    <source>
        <dbReference type="Pfam" id="PF08281"/>
    </source>
</evidence>
<feature type="domain" description="RNA polymerase sigma factor 70 region 4 type 2" evidence="5">
    <location>
        <begin position="21"/>
        <end position="67"/>
    </location>
</feature>